<dbReference type="GO" id="GO:0003729">
    <property type="term" value="F:mRNA binding"/>
    <property type="evidence" value="ECO:0007669"/>
    <property type="project" value="InterPro"/>
</dbReference>
<dbReference type="EMBL" id="CP136890">
    <property type="protein sequence ID" value="WOK95785.1"/>
    <property type="molecule type" value="Genomic_DNA"/>
</dbReference>
<feature type="compositionally biased region" description="Acidic residues" evidence="13">
    <location>
        <begin position="1"/>
        <end position="15"/>
    </location>
</feature>
<dbReference type="GO" id="GO:0035145">
    <property type="term" value="C:exon-exon junction complex"/>
    <property type="evidence" value="ECO:0007669"/>
    <property type="project" value="InterPro"/>
</dbReference>
<feature type="region of interest" description="Disordered" evidence="13">
    <location>
        <begin position="639"/>
        <end position="688"/>
    </location>
</feature>
<dbReference type="GO" id="GO:0051028">
    <property type="term" value="P:mRNA transport"/>
    <property type="evidence" value="ECO:0007669"/>
    <property type="project" value="UniProtKB-KW"/>
</dbReference>
<evidence type="ECO:0000256" key="2">
    <source>
        <dbReference type="ARBA" id="ARBA00004496"/>
    </source>
</evidence>
<evidence type="ECO:0000256" key="8">
    <source>
        <dbReference type="ARBA" id="ARBA00022845"/>
    </source>
</evidence>
<dbReference type="GO" id="GO:0005737">
    <property type="term" value="C:cytoplasm"/>
    <property type="evidence" value="ECO:0007669"/>
    <property type="project" value="UniProtKB-SubCell"/>
</dbReference>
<keyword evidence="6" id="KW-0507">mRNA processing</keyword>
<dbReference type="PANTHER" id="PTHR46837">
    <property type="entry name" value="PROTEIN MLN51 HOMOLOG"/>
    <property type="match status" value="1"/>
</dbReference>
<evidence type="ECO:0000256" key="3">
    <source>
        <dbReference type="ARBA" id="ARBA00009548"/>
    </source>
</evidence>
<evidence type="ECO:0000256" key="9">
    <source>
        <dbReference type="ARBA" id="ARBA00022884"/>
    </source>
</evidence>
<feature type="region of interest" description="Disordered" evidence="13">
    <location>
        <begin position="203"/>
        <end position="311"/>
    </location>
</feature>
<evidence type="ECO:0000256" key="5">
    <source>
        <dbReference type="ARBA" id="ARBA00022490"/>
    </source>
</evidence>
<dbReference type="AlphaFoldDB" id="A0AAQ3Q412"/>
<evidence type="ECO:0000256" key="4">
    <source>
        <dbReference type="ARBA" id="ARBA00022448"/>
    </source>
</evidence>
<keyword evidence="16" id="KW-1185">Reference proteome</keyword>
<evidence type="ECO:0000313" key="16">
    <source>
        <dbReference type="Proteomes" id="UP001327560"/>
    </source>
</evidence>
<sequence length="688" mass="74595">MEAWGDEEYETDPEDAPLPSMRRREASDDEDGEEAADGRGKPLRKAPSGGVLGSDAESDGQGGAQVYDDDDREEDDGEECYDEEEFGELEEGLEGEEAVVEEIDGHGVAIDESPKEARKSLESEVTRDGDRISGGDAIEREDVNQVEEQKKNEPYAVPTAGAFYMHDDRFQDNARGRRRRMFGGRKLWDPKDEHAWVHDRFEEMNLQDSRYDENNQRSRGGFRGRGSGRSRGVSRGYGRGSRHRTPHDAVNSQNQASRSLRGRGPRRYEALPKSSRDIPASRLKQPPAKSQEPLTNASSRKQFSQTADMKMDPIPQKYAFASNLNIASPPFYPSGSSNTSQDISLTQRRDAQAGNSNKNGSYSLHMEDNCQPSQSSSLLRGKTVVDPIAKESFYMNESVRPVGKTMGSAHLQPSGFFLASDNDVTSSSFRVQGTNLNTARPLNNQSLSSINHVGKVSAHIQSPTIQQDTSFQPVVRVSAQQFVQRSTTGNETSSPSPPPPPLPSANSSDVAEADSPPGSSKSRTSSAVKGKTNNHGRNSFIYSGAHVLGSTGTMGLSQGDQNFPGTPALLPVMQFGGQHPGGLGVPAVGMALPGYVAQPGFGNSEMTWVPVLAGMPGAVGTSYCQPSYIALDGNYYARQSGQTSSSASSREATTTRPATMASQSDSVVDEGGRRQNKPRRYSEMNFGQ</sequence>
<evidence type="ECO:0000259" key="14">
    <source>
        <dbReference type="SMART" id="SM01044"/>
    </source>
</evidence>
<keyword evidence="7" id="KW-0509">mRNA transport</keyword>
<accession>A0AAQ3Q412</accession>
<keyword evidence="4" id="KW-0813">Transport</keyword>
<keyword evidence="9" id="KW-0694">RNA-binding</keyword>
<feature type="region of interest" description="Disordered" evidence="13">
    <location>
        <begin position="483"/>
        <end position="537"/>
    </location>
</feature>
<feature type="domain" description="Btz" evidence="14">
    <location>
        <begin position="120"/>
        <end position="228"/>
    </location>
</feature>
<keyword evidence="10" id="KW-0866">Nonsense-mediated mRNA decay</keyword>
<feature type="compositionally biased region" description="Basic and acidic residues" evidence="13">
    <location>
        <begin position="112"/>
        <end position="153"/>
    </location>
</feature>
<gene>
    <name evidence="15" type="ORF">Cni_G04492</name>
</gene>
<dbReference type="GO" id="GO:0006417">
    <property type="term" value="P:regulation of translation"/>
    <property type="evidence" value="ECO:0007669"/>
    <property type="project" value="UniProtKB-KW"/>
</dbReference>
<comment type="similarity">
    <text evidence="3">Belongs to the CASC3 family.</text>
</comment>
<reference evidence="15 16" key="1">
    <citation type="submission" date="2023-10" db="EMBL/GenBank/DDBJ databases">
        <title>Chromosome-scale genome assembly provides insights into flower coloration mechanisms of Canna indica.</title>
        <authorList>
            <person name="Li C."/>
        </authorList>
    </citation>
    <scope>NUCLEOTIDE SEQUENCE [LARGE SCALE GENOMIC DNA]</scope>
    <source>
        <tissue evidence="15">Flower</tissue>
    </source>
</reference>
<feature type="compositionally biased region" description="Acidic residues" evidence="13">
    <location>
        <begin position="67"/>
        <end position="102"/>
    </location>
</feature>
<evidence type="ECO:0000256" key="11">
    <source>
        <dbReference type="ARBA" id="ARBA00023187"/>
    </source>
</evidence>
<evidence type="ECO:0000256" key="6">
    <source>
        <dbReference type="ARBA" id="ARBA00022664"/>
    </source>
</evidence>
<dbReference type="InterPro" id="IPR018545">
    <property type="entry name" value="Btz_dom"/>
</dbReference>
<feature type="compositionally biased region" description="Low complexity" evidence="13">
    <location>
        <begin position="515"/>
        <end position="526"/>
    </location>
</feature>
<feature type="compositionally biased region" description="Gly residues" evidence="13">
    <location>
        <begin position="229"/>
        <end position="239"/>
    </location>
</feature>
<feature type="compositionally biased region" description="Basic and acidic residues" evidence="13">
    <location>
        <begin position="165"/>
        <end position="175"/>
    </location>
</feature>
<feature type="compositionally biased region" description="Low complexity" evidence="13">
    <location>
        <begin position="639"/>
        <end position="659"/>
    </location>
</feature>
<dbReference type="GO" id="GO:0006397">
    <property type="term" value="P:mRNA processing"/>
    <property type="evidence" value="ECO:0007669"/>
    <property type="project" value="UniProtKB-KW"/>
</dbReference>
<dbReference type="GO" id="GO:0000184">
    <property type="term" value="P:nuclear-transcribed mRNA catabolic process, nonsense-mediated decay"/>
    <property type="evidence" value="ECO:0007669"/>
    <property type="project" value="UniProtKB-KW"/>
</dbReference>
<keyword evidence="12" id="KW-0539">Nucleus</keyword>
<evidence type="ECO:0000256" key="10">
    <source>
        <dbReference type="ARBA" id="ARBA00023161"/>
    </source>
</evidence>
<name>A0AAQ3Q412_9LILI</name>
<feature type="region of interest" description="Disordered" evidence="13">
    <location>
        <begin position="1"/>
        <end position="177"/>
    </location>
</feature>
<protein>
    <recommendedName>
        <fullName evidence="14">Btz domain-containing protein</fullName>
    </recommendedName>
</protein>
<keyword evidence="11" id="KW-0508">mRNA splicing</keyword>
<proteinExistence type="inferred from homology"/>
<dbReference type="InterPro" id="IPR044796">
    <property type="entry name" value="MLN51_plant"/>
</dbReference>
<keyword evidence="5" id="KW-0963">Cytoplasm</keyword>
<keyword evidence="8" id="KW-0810">Translation regulation</keyword>
<evidence type="ECO:0000256" key="13">
    <source>
        <dbReference type="SAM" id="MobiDB-lite"/>
    </source>
</evidence>
<dbReference type="Pfam" id="PF09405">
    <property type="entry name" value="Btz"/>
    <property type="match status" value="1"/>
</dbReference>
<dbReference type="GO" id="GO:0008380">
    <property type="term" value="P:RNA splicing"/>
    <property type="evidence" value="ECO:0007669"/>
    <property type="project" value="UniProtKB-KW"/>
</dbReference>
<dbReference type="Proteomes" id="UP001327560">
    <property type="component" value="Chromosome 1"/>
</dbReference>
<evidence type="ECO:0000313" key="15">
    <source>
        <dbReference type="EMBL" id="WOK95785.1"/>
    </source>
</evidence>
<feature type="compositionally biased region" description="Polar residues" evidence="13">
    <location>
        <begin position="483"/>
        <end position="492"/>
    </location>
</feature>
<feature type="compositionally biased region" description="Polar residues" evidence="13">
    <location>
        <begin position="292"/>
        <end position="307"/>
    </location>
</feature>
<evidence type="ECO:0000256" key="1">
    <source>
        <dbReference type="ARBA" id="ARBA00004123"/>
    </source>
</evidence>
<organism evidence="15 16">
    <name type="scientific">Canna indica</name>
    <name type="common">Indian-shot</name>
    <dbReference type="NCBI Taxonomy" id="4628"/>
    <lineage>
        <taxon>Eukaryota</taxon>
        <taxon>Viridiplantae</taxon>
        <taxon>Streptophyta</taxon>
        <taxon>Embryophyta</taxon>
        <taxon>Tracheophyta</taxon>
        <taxon>Spermatophyta</taxon>
        <taxon>Magnoliopsida</taxon>
        <taxon>Liliopsida</taxon>
        <taxon>Zingiberales</taxon>
        <taxon>Cannaceae</taxon>
        <taxon>Canna</taxon>
    </lineage>
</organism>
<dbReference type="SMART" id="SM01044">
    <property type="entry name" value="Btz"/>
    <property type="match status" value="1"/>
</dbReference>
<evidence type="ECO:0000256" key="7">
    <source>
        <dbReference type="ARBA" id="ARBA00022816"/>
    </source>
</evidence>
<feature type="compositionally biased region" description="Polar residues" evidence="13">
    <location>
        <begin position="334"/>
        <end position="346"/>
    </location>
</feature>
<evidence type="ECO:0000256" key="12">
    <source>
        <dbReference type="ARBA" id="ARBA00023242"/>
    </source>
</evidence>
<feature type="compositionally biased region" description="Basic and acidic residues" evidence="13">
    <location>
        <begin position="266"/>
        <end position="276"/>
    </location>
</feature>
<feature type="compositionally biased region" description="Basic and acidic residues" evidence="13">
    <location>
        <begin position="203"/>
        <end position="216"/>
    </location>
</feature>
<comment type="subcellular location">
    <subcellularLocation>
        <location evidence="2">Cytoplasm</location>
    </subcellularLocation>
    <subcellularLocation>
        <location evidence="1">Nucleus</location>
    </subcellularLocation>
</comment>
<feature type="region of interest" description="Disordered" evidence="13">
    <location>
        <begin position="331"/>
        <end position="378"/>
    </location>
</feature>
<feature type="compositionally biased region" description="Polar residues" evidence="13">
    <location>
        <begin position="353"/>
        <end position="362"/>
    </location>
</feature>
<dbReference type="PANTHER" id="PTHR46837:SF5">
    <property type="entry name" value="PROTEIN MLN51 HOMOLOG"/>
    <property type="match status" value="1"/>
</dbReference>